<name>A0A9W4UDE1_9PLEO</name>
<protein>
    <submittedName>
        <fullName evidence="1">Uncharacterized protein</fullName>
    </submittedName>
</protein>
<dbReference type="EMBL" id="CAOQHR010000004">
    <property type="protein sequence ID" value="CAI6332952.1"/>
    <property type="molecule type" value="Genomic_DNA"/>
</dbReference>
<sequence>MLIHYFSRCVWHISRRLGARIQKSDSVFNDTLIHYQPFDSSRIFQVLHYNYSTACSDQWQCVSYPIRKDGVFTPCQWCERLMFKVIRHG</sequence>
<organism evidence="1 2">
    <name type="scientific">Periconia digitata</name>
    <dbReference type="NCBI Taxonomy" id="1303443"/>
    <lineage>
        <taxon>Eukaryota</taxon>
        <taxon>Fungi</taxon>
        <taxon>Dikarya</taxon>
        <taxon>Ascomycota</taxon>
        <taxon>Pezizomycotina</taxon>
        <taxon>Dothideomycetes</taxon>
        <taxon>Pleosporomycetidae</taxon>
        <taxon>Pleosporales</taxon>
        <taxon>Massarineae</taxon>
        <taxon>Periconiaceae</taxon>
        <taxon>Periconia</taxon>
    </lineage>
</organism>
<gene>
    <name evidence="1" type="ORF">PDIGIT_LOCUS5985</name>
</gene>
<keyword evidence="2" id="KW-1185">Reference proteome</keyword>
<evidence type="ECO:0000313" key="1">
    <source>
        <dbReference type="EMBL" id="CAI6332952.1"/>
    </source>
</evidence>
<dbReference type="Proteomes" id="UP001152607">
    <property type="component" value="Unassembled WGS sequence"/>
</dbReference>
<reference evidence="1" key="1">
    <citation type="submission" date="2023-01" db="EMBL/GenBank/DDBJ databases">
        <authorList>
            <person name="Van Ghelder C."/>
            <person name="Rancurel C."/>
        </authorList>
    </citation>
    <scope>NUCLEOTIDE SEQUENCE</scope>
    <source>
        <strain evidence="1">CNCM I-4278</strain>
    </source>
</reference>
<comment type="caution">
    <text evidence="1">The sequence shown here is derived from an EMBL/GenBank/DDBJ whole genome shotgun (WGS) entry which is preliminary data.</text>
</comment>
<proteinExistence type="predicted"/>
<accession>A0A9W4UDE1</accession>
<dbReference type="AlphaFoldDB" id="A0A9W4UDE1"/>
<evidence type="ECO:0000313" key="2">
    <source>
        <dbReference type="Proteomes" id="UP001152607"/>
    </source>
</evidence>